<organism evidence="1 2">
    <name type="scientific">Segatella oulorum</name>
    <dbReference type="NCBI Taxonomy" id="28136"/>
    <lineage>
        <taxon>Bacteria</taxon>
        <taxon>Pseudomonadati</taxon>
        <taxon>Bacteroidota</taxon>
        <taxon>Bacteroidia</taxon>
        <taxon>Bacteroidales</taxon>
        <taxon>Prevotellaceae</taxon>
        <taxon>Segatella</taxon>
    </lineage>
</organism>
<dbReference type="EMBL" id="FUXK01000003">
    <property type="protein sequence ID" value="SJZ52960.1"/>
    <property type="molecule type" value="Genomic_DNA"/>
</dbReference>
<name>A0A1T4LE82_9BACT</name>
<accession>A0A1T4LE82</accession>
<evidence type="ECO:0000313" key="2">
    <source>
        <dbReference type="Proteomes" id="UP000190065"/>
    </source>
</evidence>
<evidence type="ECO:0000313" key="1">
    <source>
        <dbReference type="EMBL" id="SJZ52960.1"/>
    </source>
</evidence>
<dbReference type="Proteomes" id="UP000190065">
    <property type="component" value="Unassembled WGS sequence"/>
</dbReference>
<proteinExistence type="predicted"/>
<gene>
    <name evidence="1" type="ORF">SAMN02745202_00402</name>
</gene>
<reference evidence="1 2" key="1">
    <citation type="submission" date="2017-02" db="EMBL/GenBank/DDBJ databases">
        <authorList>
            <person name="Peterson S.W."/>
        </authorList>
    </citation>
    <scope>NUCLEOTIDE SEQUENCE [LARGE SCALE GENOMIC DNA]</scope>
    <source>
        <strain evidence="1 2">ATCC 43324</strain>
    </source>
</reference>
<protein>
    <submittedName>
        <fullName evidence="1">Uncharacterized protein</fullName>
    </submittedName>
</protein>
<sequence length="56" mass="6713">MEKVHYSCYICQLYLPKRTIIPIHRTATAEAFIYHFETILPRRNDCFHEKMVCSHG</sequence>
<dbReference type="AlphaFoldDB" id="A0A1T4LE82"/>